<protein>
    <recommendedName>
        <fullName evidence="7">AA9 family lytic polysaccharide monooxygenase</fullName>
        <ecNumber evidence="7">1.14.99.56</ecNumber>
    </recommendedName>
    <alternativeName>
        <fullName evidence="7">Endo-beta-1,4-glucanase</fullName>
    </alternativeName>
    <alternativeName>
        <fullName evidence="7">Glycosyl hydrolase 61 family protein</fullName>
    </alternativeName>
</protein>
<comment type="function">
    <text evidence="7">Lytic polysaccharide monooxygenase (LMPO) that depolymerizes crystalline and amorphous polysaccharides via the oxidation of scissile alpha- or beta-(1-4)-glycosidic bonds, yielding C1 and/or C4 oxidation products. Catalysis by LPMOs requires the reduction of the active-site copper from Cu(II) to Cu(I) by a reducing agent and H(2)O(2) or O(2) as a cosubstrate.</text>
</comment>
<reference evidence="11 12" key="1">
    <citation type="journal article" date="2017" name="Mol. Ecol.">
        <title>Comparative and population genomic landscape of Phellinus noxius: A hypervariable fungus causing root rot in trees.</title>
        <authorList>
            <person name="Chung C.L."/>
            <person name="Lee T.J."/>
            <person name="Akiba M."/>
            <person name="Lee H.H."/>
            <person name="Kuo T.H."/>
            <person name="Liu D."/>
            <person name="Ke H.M."/>
            <person name="Yokoi T."/>
            <person name="Roa M.B."/>
            <person name="Lu M.J."/>
            <person name="Chang Y.Y."/>
            <person name="Ann P.J."/>
            <person name="Tsai J.N."/>
            <person name="Chen C.Y."/>
            <person name="Tzean S.S."/>
            <person name="Ota Y."/>
            <person name="Hattori T."/>
            <person name="Sahashi N."/>
            <person name="Liou R.F."/>
            <person name="Kikuchi T."/>
            <person name="Tsai I.J."/>
        </authorList>
    </citation>
    <scope>NUCLEOTIDE SEQUENCE [LARGE SCALE GENOMIC DNA]</scope>
    <source>
        <strain evidence="11 12">FFPRI411160</strain>
    </source>
</reference>
<dbReference type="OrthoDB" id="4849160at2759"/>
<sequence length="319" mass="33103">MFSLSALTLLSTIAVTKVAAHGGVLEYSWDGQWYFGWQPYNSPTGQTTIQRPWSSYNPIQDATDPTISCNDDGSSGALQLTATVAAGTAITAYWNQVWPHNTGPMLTYLAQCPGSTCTGVDSSSLSWFKIDEAGLLSGSIYDGEWAAGQMIAQNSSWTTTIPKTVPSGNYLIRFETIALHSMPAQFYPECAQIQITGGGSLAPTSAELVKFPGAYSNSDPGVNIDLYSNAAQSQTTYVIPGPPLYGSSGSSAPSAPASSAPASSTAASPTTTSAAPSQSSSSGGAAQFAQCGGIGFSGPTTCQSPYTCTALNDYYSQCL</sequence>
<evidence type="ECO:0000259" key="10">
    <source>
        <dbReference type="PROSITE" id="PS51164"/>
    </source>
</evidence>
<dbReference type="AlphaFoldDB" id="A0A286UX63"/>
<dbReference type="GO" id="GO:0030248">
    <property type="term" value="F:cellulose binding"/>
    <property type="evidence" value="ECO:0007669"/>
    <property type="project" value="UniProtKB-UniRule"/>
</dbReference>
<evidence type="ECO:0000313" key="12">
    <source>
        <dbReference type="Proteomes" id="UP000217199"/>
    </source>
</evidence>
<dbReference type="Pfam" id="PF00734">
    <property type="entry name" value="CBM_1"/>
    <property type="match status" value="1"/>
</dbReference>
<keyword evidence="6 7" id="KW-1015">Disulfide bond</keyword>
<comment type="caution">
    <text evidence="11">The sequence shown here is derived from an EMBL/GenBank/DDBJ whole genome shotgun (WGS) entry which is preliminary data.</text>
</comment>
<dbReference type="InterPro" id="IPR049892">
    <property type="entry name" value="AA9"/>
</dbReference>
<dbReference type="CDD" id="cd21175">
    <property type="entry name" value="LPMO_AA9"/>
    <property type="match status" value="1"/>
</dbReference>
<keyword evidence="2 9" id="KW-0732">Signal</keyword>
<dbReference type="InterPro" id="IPR000254">
    <property type="entry name" value="CBD"/>
</dbReference>
<keyword evidence="4" id="KW-0186">Copper</keyword>
<dbReference type="Pfam" id="PF03443">
    <property type="entry name" value="AA9"/>
    <property type="match status" value="1"/>
</dbReference>
<keyword evidence="11" id="KW-0378">Hydrolase</keyword>
<evidence type="ECO:0000256" key="2">
    <source>
        <dbReference type="ARBA" id="ARBA00022729"/>
    </source>
</evidence>
<keyword evidence="5" id="KW-0503">Monooxygenase</keyword>
<dbReference type="EC" id="1.14.99.56" evidence="7"/>
<dbReference type="Proteomes" id="UP000217199">
    <property type="component" value="Unassembled WGS sequence"/>
</dbReference>
<dbReference type="GO" id="GO:0004497">
    <property type="term" value="F:monooxygenase activity"/>
    <property type="evidence" value="ECO:0007669"/>
    <property type="project" value="UniProtKB-KW"/>
</dbReference>
<organism evidence="11 12">
    <name type="scientific">Pyrrhoderma noxium</name>
    <dbReference type="NCBI Taxonomy" id="2282107"/>
    <lineage>
        <taxon>Eukaryota</taxon>
        <taxon>Fungi</taxon>
        <taxon>Dikarya</taxon>
        <taxon>Basidiomycota</taxon>
        <taxon>Agaricomycotina</taxon>
        <taxon>Agaricomycetes</taxon>
        <taxon>Hymenochaetales</taxon>
        <taxon>Hymenochaetaceae</taxon>
        <taxon>Pyrrhoderma</taxon>
    </lineage>
</organism>
<keyword evidence="7" id="KW-0964">Secreted</keyword>
<keyword evidence="7" id="KW-0624">Polysaccharide degradation</keyword>
<keyword evidence="12" id="KW-1185">Reference proteome</keyword>
<dbReference type="GO" id="GO:0046872">
    <property type="term" value="F:metal ion binding"/>
    <property type="evidence" value="ECO:0007669"/>
    <property type="project" value="UniProtKB-KW"/>
</dbReference>
<evidence type="ECO:0000256" key="8">
    <source>
        <dbReference type="SAM" id="MobiDB-lite"/>
    </source>
</evidence>
<feature type="domain" description="CBM1" evidence="10">
    <location>
        <begin position="283"/>
        <end position="319"/>
    </location>
</feature>
<dbReference type="InParanoid" id="A0A286UX63"/>
<feature type="chain" id="PRO_5013675768" description="AA9 family lytic polysaccharide monooxygenase" evidence="9">
    <location>
        <begin position="21"/>
        <end position="319"/>
    </location>
</feature>
<dbReference type="GO" id="GO:0008810">
    <property type="term" value="F:cellulase activity"/>
    <property type="evidence" value="ECO:0007669"/>
    <property type="project" value="UniProtKB-UniRule"/>
</dbReference>
<gene>
    <name evidence="11" type="ORF">PNOK_0124800</name>
</gene>
<comment type="catalytic activity">
    <reaction evidence="7">
        <text>[(1-&gt;4)-beta-D-glucosyl]n+m + reduced acceptor + O2 = 4-dehydro-beta-D-glucosyl-[(1-&gt;4)-beta-D-glucosyl]n-1 + [(1-&gt;4)-beta-D-glucosyl]m + acceptor + H2O.</text>
        <dbReference type="EC" id="1.14.99.56"/>
    </reaction>
</comment>
<dbReference type="InterPro" id="IPR005103">
    <property type="entry name" value="AA9_LPMO"/>
</dbReference>
<keyword evidence="7" id="KW-0119">Carbohydrate metabolism</keyword>
<proteinExistence type="predicted"/>
<evidence type="ECO:0000256" key="6">
    <source>
        <dbReference type="ARBA" id="ARBA00023157"/>
    </source>
</evidence>
<dbReference type="PANTHER" id="PTHR33353">
    <property type="entry name" value="PUTATIVE (AFU_ORTHOLOGUE AFUA_1G12560)-RELATED"/>
    <property type="match status" value="1"/>
</dbReference>
<keyword evidence="7" id="KW-0136">Cellulose degradation</keyword>
<dbReference type="STRING" id="2282107.A0A286UX63"/>
<dbReference type="SUPFAM" id="SSF57180">
    <property type="entry name" value="Cellulose-binding domain"/>
    <property type="match status" value="1"/>
</dbReference>
<evidence type="ECO:0000256" key="3">
    <source>
        <dbReference type="ARBA" id="ARBA00023002"/>
    </source>
</evidence>
<dbReference type="SMART" id="SM00236">
    <property type="entry name" value="fCBD"/>
    <property type="match status" value="1"/>
</dbReference>
<feature type="region of interest" description="Disordered" evidence="8">
    <location>
        <begin position="248"/>
        <end position="281"/>
    </location>
</feature>
<comment type="domain">
    <text evidence="7">Has a modular structure: an endo-beta-1,4-glucanase catalytic module at the N-terminus, a linker rich in serines and threonines, and a C-terminal carbohydrate-binding module (CBM).</text>
</comment>
<dbReference type="Gene3D" id="2.70.50.70">
    <property type="match status" value="1"/>
</dbReference>
<evidence type="ECO:0000256" key="4">
    <source>
        <dbReference type="ARBA" id="ARBA00023008"/>
    </source>
</evidence>
<accession>A0A286UX63</accession>
<evidence type="ECO:0000256" key="9">
    <source>
        <dbReference type="SAM" id="SignalP"/>
    </source>
</evidence>
<keyword evidence="1" id="KW-0479">Metal-binding</keyword>
<dbReference type="PROSITE" id="PS51164">
    <property type="entry name" value="CBM1_2"/>
    <property type="match status" value="1"/>
</dbReference>
<evidence type="ECO:0000256" key="1">
    <source>
        <dbReference type="ARBA" id="ARBA00022723"/>
    </source>
</evidence>
<dbReference type="PROSITE" id="PS00562">
    <property type="entry name" value="CBM1_1"/>
    <property type="match status" value="1"/>
</dbReference>
<name>A0A286UX63_9AGAM</name>
<evidence type="ECO:0000256" key="5">
    <source>
        <dbReference type="ARBA" id="ARBA00023033"/>
    </source>
</evidence>
<dbReference type="PANTHER" id="PTHR33353:SF19">
    <property type="entry name" value="GLYCOSYLHYDROLASE FAMILY 61-8 PROTEIN"/>
    <property type="match status" value="1"/>
</dbReference>
<comment type="subcellular location">
    <subcellularLocation>
        <location evidence="7">Secreted</location>
    </subcellularLocation>
</comment>
<dbReference type="InterPro" id="IPR035971">
    <property type="entry name" value="CBD_sf"/>
</dbReference>
<dbReference type="GO" id="GO:0005576">
    <property type="term" value="C:extracellular region"/>
    <property type="evidence" value="ECO:0007669"/>
    <property type="project" value="UniProtKB-SubCell"/>
</dbReference>
<keyword evidence="3" id="KW-0560">Oxidoreductase</keyword>
<feature type="signal peptide" evidence="9">
    <location>
        <begin position="1"/>
        <end position="20"/>
    </location>
</feature>
<dbReference type="EMBL" id="NBII01000001">
    <property type="protein sequence ID" value="PAV24180.1"/>
    <property type="molecule type" value="Genomic_DNA"/>
</dbReference>
<dbReference type="GO" id="GO:0030245">
    <property type="term" value="P:cellulose catabolic process"/>
    <property type="evidence" value="ECO:0007669"/>
    <property type="project" value="UniProtKB-UniRule"/>
</dbReference>
<evidence type="ECO:0000256" key="7">
    <source>
        <dbReference type="RuleBase" id="RU368122"/>
    </source>
</evidence>
<evidence type="ECO:0000313" key="11">
    <source>
        <dbReference type="EMBL" id="PAV24180.1"/>
    </source>
</evidence>